<gene>
    <name evidence="2" type="ORF">HPE56_05135</name>
</gene>
<dbReference type="PANTHER" id="PTHR44542">
    <property type="entry name" value="THIOSULFATE SULFURTRANSFERASE 18"/>
    <property type="match status" value="1"/>
</dbReference>
<feature type="domain" description="Rhodanese" evidence="1">
    <location>
        <begin position="45"/>
        <end position="136"/>
    </location>
</feature>
<comment type="caution">
    <text evidence="2">The sequence shown here is derived from an EMBL/GenBank/DDBJ whole genome shotgun (WGS) entry which is preliminary data.</text>
</comment>
<reference evidence="2" key="1">
    <citation type="submission" date="2020-05" db="EMBL/GenBank/DDBJ databases">
        <title>The draft genome sequence of Maribacter sp. ANRC-HE7.</title>
        <authorList>
            <person name="Mu L."/>
        </authorList>
    </citation>
    <scope>NUCLEOTIDE SEQUENCE</scope>
    <source>
        <strain evidence="2">ANRC-HE7</strain>
    </source>
</reference>
<dbReference type="PANTHER" id="PTHR44542:SF14">
    <property type="entry name" value="PROTEIN HIGH ARSENIC CONTENT 1, MITOCHONDRIAL-RELATED"/>
    <property type="match status" value="1"/>
</dbReference>
<dbReference type="PROSITE" id="PS50206">
    <property type="entry name" value="RHODANESE_3"/>
    <property type="match status" value="1"/>
</dbReference>
<evidence type="ECO:0000313" key="2">
    <source>
        <dbReference type="EMBL" id="MBD0777172.1"/>
    </source>
</evidence>
<dbReference type="Gene3D" id="3.40.250.10">
    <property type="entry name" value="Rhodanese-like domain"/>
    <property type="match status" value="1"/>
</dbReference>
<dbReference type="InterPro" id="IPR001763">
    <property type="entry name" value="Rhodanese-like_dom"/>
</dbReference>
<evidence type="ECO:0000259" key="1">
    <source>
        <dbReference type="PROSITE" id="PS50206"/>
    </source>
</evidence>
<evidence type="ECO:0000313" key="3">
    <source>
        <dbReference type="Proteomes" id="UP001166021"/>
    </source>
</evidence>
<dbReference type="NCBIfam" id="NF045521">
    <property type="entry name" value="rhoda_near_glyco"/>
    <property type="match status" value="1"/>
</dbReference>
<dbReference type="SMART" id="SM00450">
    <property type="entry name" value="RHOD"/>
    <property type="match status" value="1"/>
</dbReference>
<sequence>MKTLSAFYIFLLCTTIMVAQKKMDRKLKALNNETIPYIQVSEAVAKDSLVFLDTRKLEEFKISHLEQALWVGYDQFDAQHLQNAIPNLETPIVVYCSIGVRSEDIGEKLQEMGYTNIQNLYGGIFKWKNSGYPVFDTEGNETEKVHAYNRLWGKLLEKGEKIYE</sequence>
<dbReference type="SUPFAM" id="SSF52821">
    <property type="entry name" value="Rhodanese/Cell cycle control phosphatase"/>
    <property type="match status" value="1"/>
</dbReference>
<dbReference type="InterPro" id="IPR044684">
    <property type="entry name" value="STR17/STR18/HARC1-like"/>
</dbReference>
<proteinExistence type="predicted"/>
<dbReference type="Pfam" id="PF00581">
    <property type="entry name" value="Rhodanese"/>
    <property type="match status" value="1"/>
</dbReference>
<dbReference type="Proteomes" id="UP001166021">
    <property type="component" value="Unassembled WGS sequence"/>
</dbReference>
<name>A0ABR7UY60_9FLAO</name>
<organism evidence="2 3">
    <name type="scientific">Maribacter aquimaris</name>
    <dbReference type="NCBI Taxonomy" id="2737171"/>
    <lineage>
        <taxon>Bacteria</taxon>
        <taxon>Pseudomonadati</taxon>
        <taxon>Bacteroidota</taxon>
        <taxon>Flavobacteriia</taxon>
        <taxon>Flavobacteriales</taxon>
        <taxon>Flavobacteriaceae</taxon>
        <taxon>Maribacter</taxon>
    </lineage>
</organism>
<dbReference type="InterPro" id="IPR036873">
    <property type="entry name" value="Rhodanese-like_dom_sf"/>
</dbReference>
<protein>
    <submittedName>
        <fullName evidence="2">Rhodanese-like domain-containing protein</fullName>
    </submittedName>
</protein>
<accession>A0ABR7UY60</accession>
<dbReference type="EMBL" id="JABTCF010000002">
    <property type="protein sequence ID" value="MBD0777172.1"/>
    <property type="molecule type" value="Genomic_DNA"/>
</dbReference>
<keyword evidence="3" id="KW-1185">Reference proteome</keyword>
<dbReference type="CDD" id="cd00158">
    <property type="entry name" value="RHOD"/>
    <property type="match status" value="1"/>
</dbReference>